<accession>A0A521EMH9</accession>
<sequence length="203" mass="23808">MQVLSDIVLLILLVGFITHCSKPETLDPSNHQTEILRLYASEYLKKDSQHLYYKTEEKEQLLQILEVPLQPEDFKLAPITMAPRDTQDHLDTLFTQDELANWSNQLKAYQQDQWDEQNLPTEVKMIHKDEIPAYLQRTDIPPPGQDPVFIHYITPPFIHENQSALMYSRRWSSGANVQTRFHYFIQDEDGWKLEYEGALSVGY</sequence>
<evidence type="ECO:0000313" key="1">
    <source>
        <dbReference type="EMBL" id="SMO85118.1"/>
    </source>
</evidence>
<evidence type="ECO:0000313" key="2">
    <source>
        <dbReference type="Proteomes" id="UP000317557"/>
    </source>
</evidence>
<proteinExistence type="predicted"/>
<keyword evidence="2" id="KW-1185">Reference proteome</keyword>
<dbReference type="RefSeq" id="WP_142455304.1">
    <property type="nucleotide sequence ID" value="NZ_FXTP01000012.1"/>
</dbReference>
<name>A0A521EMH9_9BACT</name>
<dbReference type="OrthoDB" id="6636674at2"/>
<dbReference type="AlphaFoldDB" id="A0A521EMH9"/>
<dbReference type="Proteomes" id="UP000317557">
    <property type="component" value="Unassembled WGS sequence"/>
</dbReference>
<reference evidence="1 2" key="1">
    <citation type="submission" date="2017-05" db="EMBL/GenBank/DDBJ databases">
        <authorList>
            <person name="Varghese N."/>
            <person name="Submissions S."/>
        </authorList>
    </citation>
    <scope>NUCLEOTIDE SEQUENCE [LARGE SCALE GENOMIC DNA]</scope>
    <source>
        <strain evidence="1 2">DSM 21985</strain>
    </source>
</reference>
<organism evidence="1 2">
    <name type="scientific">Gracilimonas mengyeensis</name>
    <dbReference type="NCBI Taxonomy" id="1302730"/>
    <lineage>
        <taxon>Bacteria</taxon>
        <taxon>Pseudomonadati</taxon>
        <taxon>Balneolota</taxon>
        <taxon>Balneolia</taxon>
        <taxon>Balneolales</taxon>
        <taxon>Balneolaceae</taxon>
        <taxon>Gracilimonas</taxon>
    </lineage>
</organism>
<protein>
    <submittedName>
        <fullName evidence="1">Uncharacterized protein</fullName>
    </submittedName>
</protein>
<dbReference type="EMBL" id="FXTP01000012">
    <property type="protein sequence ID" value="SMO85118.1"/>
    <property type="molecule type" value="Genomic_DNA"/>
</dbReference>
<gene>
    <name evidence="1" type="ORF">SAMN06265219_112161</name>
</gene>